<comment type="catalytic activity">
    <reaction evidence="13">
        <text>iodide(out) = iodide(in)</text>
        <dbReference type="Rhea" id="RHEA:66324"/>
        <dbReference type="ChEBI" id="CHEBI:16382"/>
    </reaction>
</comment>
<evidence type="ECO:0000256" key="3">
    <source>
        <dbReference type="ARBA" id="ARBA00022448"/>
    </source>
</evidence>
<dbReference type="EMBL" id="OW240914">
    <property type="protein sequence ID" value="CAH2273556.1"/>
    <property type="molecule type" value="Genomic_DNA"/>
</dbReference>
<keyword evidence="5" id="KW-0433">Leucine-rich repeat</keyword>
<dbReference type="SMART" id="SM00369">
    <property type="entry name" value="LRR_TYP"/>
    <property type="match status" value="7"/>
</dbReference>
<protein>
    <submittedName>
        <fullName evidence="18">Volume-regulated anion channel subunit LRRC8D isoform X5</fullName>
    </submittedName>
</protein>
<dbReference type="Pfam" id="PF12534">
    <property type="entry name" value="Pannexin_like"/>
    <property type="match status" value="1"/>
</dbReference>
<evidence type="ECO:0000256" key="6">
    <source>
        <dbReference type="ARBA" id="ARBA00022692"/>
    </source>
</evidence>
<evidence type="ECO:0000313" key="19">
    <source>
        <dbReference type="Proteomes" id="UP001295444"/>
    </source>
</evidence>
<evidence type="ECO:0000256" key="9">
    <source>
        <dbReference type="ARBA" id="ARBA00023065"/>
    </source>
</evidence>
<feature type="transmembrane region" description="Helical" evidence="16">
    <location>
        <begin position="118"/>
        <end position="138"/>
    </location>
</feature>
<dbReference type="SUPFAM" id="SSF52058">
    <property type="entry name" value="L domain-like"/>
    <property type="match status" value="1"/>
</dbReference>
<keyword evidence="12" id="KW-0407">Ion channel</keyword>
<feature type="transmembrane region" description="Helical" evidence="16">
    <location>
        <begin position="284"/>
        <end position="300"/>
    </location>
</feature>
<accession>A0AAD1RKZ7</accession>
<dbReference type="GO" id="GO:0005737">
    <property type="term" value="C:cytoplasm"/>
    <property type="evidence" value="ECO:0007669"/>
    <property type="project" value="TreeGrafter"/>
</dbReference>
<keyword evidence="9" id="KW-0406">Ion transport</keyword>
<evidence type="ECO:0000256" key="11">
    <source>
        <dbReference type="ARBA" id="ARBA00023157"/>
    </source>
</evidence>
<evidence type="ECO:0000256" key="16">
    <source>
        <dbReference type="SAM" id="Phobius"/>
    </source>
</evidence>
<keyword evidence="19" id="KW-1185">Reference proteome</keyword>
<evidence type="ECO:0000256" key="14">
    <source>
        <dbReference type="ARBA" id="ARBA00024158"/>
    </source>
</evidence>
<organism evidence="18 19">
    <name type="scientific">Pelobates cultripes</name>
    <name type="common">Western spadefoot toad</name>
    <dbReference type="NCBI Taxonomy" id="61616"/>
    <lineage>
        <taxon>Eukaryota</taxon>
        <taxon>Metazoa</taxon>
        <taxon>Chordata</taxon>
        <taxon>Craniata</taxon>
        <taxon>Vertebrata</taxon>
        <taxon>Euteleostomi</taxon>
        <taxon>Amphibia</taxon>
        <taxon>Batrachia</taxon>
        <taxon>Anura</taxon>
        <taxon>Pelobatoidea</taxon>
        <taxon>Pelobatidae</taxon>
        <taxon>Pelobates</taxon>
    </lineage>
</organism>
<keyword evidence="11" id="KW-1015">Disulfide bond</keyword>
<reference evidence="18" key="1">
    <citation type="submission" date="2022-03" db="EMBL/GenBank/DDBJ databases">
        <authorList>
            <person name="Alioto T."/>
            <person name="Alioto T."/>
            <person name="Gomez Garrido J."/>
        </authorList>
    </citation>
    <scope>NUCLEOTIDE SEQUENCE</scope>
</reference>
<keyword evidence="3" id="KW-0813">Transport</keyword>
<dbReference type="AlphaFoldDB" id="A0AAD1RKZ7"/>
<name>A0AAD1RKZ7_PELCU</name>
<dbReference type="Gene3D" id="3.80.10.10">
    <property type="entry name" value="Ribonuclease Inhibitor"/>
    <property type="match status" value="1"/>
</dbReference>
<dbReference type="InterPro" id="IPR003591">
    <property type="entry name" value="Leu-rich_rpt_typical-subtyp"/>
</dbReference>
<evidence type="ECO:0000256" key="5">
    <source>
        <dbReference type="ARBA" id="ARBA00022614"/>
    </source>
</evidence>
<feature type="domain" description="LRRC8 pannexin-like TM region" evidence="17">
    <location>
        <begin position="7"/>
        <end position="322"/>
    </location>
</feature>
<evidence type="ECO:0000256" key="7">
    <source>
        <dbReference type="ARBA" id="ARBA00022737"/>
    </source>
</evidence>
<sequence length="784" mass="89997">MLARRGMITVTEAASLADSQAHFKALKPWWDVLMDYLLIIMLMVSFFSATLLITMDKVVCMPKPIDTHKNKTDDLSKAGFTYSSISREPGHLTKLDYQQYLYVSVVCYHKVVPWQSKYFPYLTLVNTLILLVSSNFWFKYPKTSSKVDHFLSILSKCFESPWTTKALEETSDQPPPDHTRLKSSCTRSVEYSSRSPLLREFPFIPIQLPASSILDKKEEEQAKALFEKIRHFRLYAEDSDIVYQVYMGQTIFKVVKVTIVIGYTFSLVGSFSFQHICKPDIQNLMGYTLFICTHNLAYILEKLLLTYILLVCLYAFLAAYALFWLFSHQLKSYSFEKNHDGNVFGDIPVVKNDFAFMLHMIDRYDSLYSRRFSVFLSAISEGRLKELALNSEWTLEKLKEQVNKNKGHCELVISMLPAIPIAVYDLTEIEVLKLELISSANFLAAVSRLKRLSELHLRHTLVKTDPDAHRFLQEHLKILKVWFTDLEELPAWIYSLKNLQQLHLSGNLNSSNNKSIRLQSLRGLRNLRVLSLTSNLSYLPPTVLDIAGQLHKLIIHNGETVLCSLGHLKKMSQLTNIELRQCQISKIPGALFNLPTLQNMDLTSNLLQNVDELGTLQRLRNITTLRLCHNAIYCLPPTIENLFNLEELTLSHNNLDNLPTTLFNLVKLRHLDISHNHIKTIIPEIGHLSRLELLEISSNQISFLPVELFRCTRLRSLYAGHNKLTNFPSEVRQLSLLSTLELTGNNLTSLPVDIASCLMLRKGAMFIEENVLNMSPMKLRIKFS</sequence>
<feature type="transmembrane region" description="Helical" evidence="16">
    <location>
        <begin position="254"/>
        <end position="272"/>
    </location>
</feature>
<evidence type="ECO:0000256" key="8">
    <source>
        <dbReference type="ARBA" id="ARBA00022989"/>
    </source>
</evidence>
<dbReference type="InterPro" id="IPR032675">
    <property type="entry name" value="LRR_dom_sf"/>
</dbReference>
<dbReference type="PANTHER" id="PTHR48051">
    <property type="match status" value="1"/>
</dbReference>
<dbReference type="Pfam" id="PF13855">
    <property type="entry name" value="LRR_8"/>
    <property type="match status" value="2"/>
</dbReference>
<evidence type="ECO:0000313" key="18">
    <source>
        <dbReference type="EMBL" id="CAH2273556.1"/>
    </source>
</evidence>
<keyword evidence="10 16" id="KW-0472">Membrane</keyword>
<comment type="catalytic activity">
    <reaction evidence="14">
        <text>taurine(out) = taurine(in)</text>
        <dbReference type="Rhea" id="RHEA:66328"/>
        <dbReference type="ChEBI" id="CHEBI:507393"/>
    </reaction>
</comment>
<evidence type="ECO:0000256" key="1">
    <source>
        <dbReference type="ARBA" id="ARBA00004651"/>
    </source>
</evidence>
<keyword evidence="8 16" id="KW-1133">Transmembrane helix</keyword>
<comment type="subcellular location">
    <subcellularLocation>
        <location evidence="1">Cell membrane</location>
        <topology evidence="1">Multi-pass membrane protein</topology>
    </subcellularLocation>
</comment>
<evidence type="ECO:0000259" key="17">
    <source>
        <dbReference type="Pfam" id="PF12534"/>
    </source>
</evidence>
<dbReference type="PANTHER" id="PTHR48051:SF58">
    <property type="entry name" value="VOLUME-REGULATED ANION CHANNEL SUBUNIT LRRC8E"/>
    <property type="match status" value="1"/>
</dbReference>
<dbReference type="InterPro" id="IPR021040">
    <property type="entry name" value="LRRC8_Pannexin-like"/>
</dbReference>
<dbReference type="Proteomes" id="UP001295444">
    <property type="component" value="Chromosome 03"/>
</dbReference>
<keyword evidence="4" id="KW-1003">Cell membrane</keyword>
<dbReference type="GO" id="GO:0034220">
    <property type="term" value="P:monoatomic ion transmembrane transport"/>
    <property type="evidence" value="ECO:0007669"/>
    <property type="project" value="UniProtKB-KW"/>
</dbReference>
<dbReference type="PROSITE" id="PS51450">
    <property type="entry name" value="LRR"/>
    <property type="match status" value="2"/>
</dbReference>
<evidence type="ECO:0000256" key="15">
    <source>
        <dbReference type="ARBA" id="ARBA00024167"/>
    </source>
</evidence>
<keyword evidence="6 16" id="KW-0812">Transmembrane</keyword>
<proteinExistence type="inferred from homology"/>
<comment type="similarity">
    <text evidence="2">Belongs to the LRRC8 family.</text>
</comment>
<dbReference type="GO" id="GO:0005886">
    <property type="term" value="C:plasma membrane"/>
    <property type="evidence" value="ECO:0007669"/>
    <property type="project" value="UniProtKB-SubCell"/>
</dbReference>
<dbReference type="InterPro" id="IPR050216">
    <property type="entry name" value="LRR_domain-containing"/>
</dbReference>
<dbReference type="InterPro" id="IPR001611">
    <property type="entry name" value="Leu-rich_rpt"/>
</dbReference>
<gene>
    <name evidence="18" type="ORF">PECUL_23A028144</name>
</gene>
<evidence type="ECO:0000256" key="10">
    <source>
        <dbReference type="ARBA" id="ARBA00023136"/>
    </source>
</evidence>
<feature type="transmembrane region" description="Helical" evidence="16">
    <location>
        <begin position="307"/>
        <end position="326"/>
    </location>
</feature>
<evidence type="ECO:0000256" key="4">
    <source>
        <dbReference type="ARBA" id="ARBA00022475"/>
    </source>
</evidence>
<comment type="catalytic activity">
    <reaction evidence="15">
        <text>chloride(in) = chloride(out)</text>
        <dbReference type="Rhea" id="RHEA:29823"/>
        <dbReference type="ChEBI" id="CHEBI:17996"/>
    </reaction>
</comment>
<evidence type="ECO:0000256" key="13">
    <source>
        <dbReference type="ARBA" id="ARBA00024145"/>
    </source>
</evidence>
<keyword evidence="7" id="KW-0677">Repeat</keyword>
<evidence type="ECO:0000256" key="2">
    <source>
        <dbReference type="ARBA" id="ARBA00010471"/>
    </source>
</evidence>
<evidence type="ECO:0000256" key="12">
    <source>
        <dbReference type="ARBA" id="ARBA00023303"/>
    </source>
</evidence>
<feature type="transmembrane region" description="Helical" evidence="16">
    <location>
        <begin position="33"/>
        <end position="53"/>
    </location>
</feature>